<proteinExistence type="predicted"/>
<evidence type="ECO:0000256" key="2">
    <source>
        <dbReference type="ARBA" id="ARBA00023002"/>
    </source>
</evidence>
<dbReference type="Pfam" id="PF00676">
    <property type="entry name" value="E1_dh"/>
    <property type="match status" value="1"/>
</dbReference>
<evidence type="ECO:0000259" key="6">
    <source>
        <dbReference type="Pfam" id="PF00676"/>
    </source>
</evidence>
<evidence type="ECO:0000256" key="4">
    <source>
        <dbReference type="ARBA" id="ARBA00025211"/>
    </source>
</evidence>
<comment type="cofactor">
    <cofactor evidence="1">
        <name>thiamine diphosphate</name>
        <dbReference type="ChEBI" id="CHEBI:58937"/>
    </cofactor>
</comment>
<reference evidence="8" key="1">
    <citation type="submission" date="2017-04" db="EMBL/GenBank/DDBJ databases">
        <authorList>
            <person name="Varghese N."/>
            <person name="Submissions S."/>
        </authorList>
    </citation>
    <scope>NUCLEOTIDE SEQUENCE [LARGE SCALE GENOMIC DNA]</scope>
</reference>
<dbReference type="OrthoDB" id="9766715at2"/>
<evidence type="ECO:0000313" key="7">
    <source>
        <dbReference type="EMBL" id="SMQ69130.1"/>
    </source>
</evidence>
<dbReference type="GO" id="GO:0004739">
    <property type="term" value="F:pyruvate dehydrogenase (acetyl-transferring) activity"/>
    <property type="evidence" value="ECO:0007669"/>
    <property type="project" value="UniProtKB-EC"/>
</dbReference>
<feature type="domain" description="Dehydrogenase E1 component" evidence="6">
    <location>
        <begin position="19"/>
        <end position="312"/>
    </location>
</feature>
<dbReference type="Proteomes" id="UP000194420">
    <property type="component" value="Unassembled WGS sequence"/>
</dbReference>
<comment type="catalytic activity">
    <reaction evidence="5">
        <text>N(6)-[(R)-lipoyl]-L-lysyl-[protein] + pyruvate + H(+) = N(6)-[(R)-S(8)-acetyldihydrolipoyl]-L-lysyl-[protein] + CO2</text>
        <dbReference type="Rhea" id="RHEA:19189"/>
        <dbReference type="Rhea" id="RHEA-COMP:10474"/>
        <dbReference type="Rhea" id="RHEA-COMP:10478"/>
        <dbReference type="ChEBI" id="CHEBI:15361"/>
        <dbReference type="ChEBI" id="CHEBI:15378"/>
        <dbReference type="ChEBI" id="CHEBI:16526"/>
        <dbReference type="ChEBI" id="CHEBI:83099"/>
        <dbReference type="ChEBI" id="CHEBI:83111"/>
        <dbReference type="EC" id="1.2.4.1"/>
    </reaction>
</comment>
<dbReference type="InterPro" id="IPR050642">
    <property type="entry name" value="PDH_E1_Alpha_Subunit"/>
</dbReference>
<dbReference type="CDD" id="cd02000">
    <property type="entry name" value="TPP_E1_PDC_ADC_BCADC"/>
    <property type="match status" value="1"/>
</dbReference>
<evidence type="ECO:0000256" key="1">
    <source>
        <dbReference type="ARBA" id="ARBA00001964"/>
    </source>
</evidence>
<keyword evidence="2" id="KW-0560">Oxidoreductase</keyword>
<keyword evidence="7" id="KW-0670">Pyruvate</keyword>
<accession>A0A1Y6F705</accession>
<dbReference type="Gene3D" id="3.40.50.970">
    <property type="match status" value="1"/>
</dbReference>
<keyword evidence="3" id="KW-0786">Thiamine pyrophosphate</keyword>
<name>A0A1Y6F705_9SPHN</name>
<dbReference type="PANTHER" id="PTHR11516:SF60">
    <property type="entry name" value="PYRUVATE DEHYDROGENASE E1 COMPONENT SUBUNIT ALPHA"/>
    <property type="match status" value="1"/>
</dbReference>
<protein>
    <submittedName>
        <fullName evidence="7">Pyruvate dehydrogenase E1 component alpha subunit</fullName>
    </submittedName>
</protein>
<comment type="function">
    <text evidence="4">The pyruvate dehydrogenase complex catalyzes the overall conversion of pyruvate to acetyl-CoA and CO(2). It contains multiple copies of three enzymatic components: pyruvate dehydrogenase (E1), dihydrolipoamide acetyltransferase (E2) and lipoamide dehydrogenase (E3).</text>
</comment>
<dbReference type="InterPro" id="IPR001017">
    <property type="entry name" value="DH_E1"/>
</dbReference>
<dbReference type="PANTHER" id="PTHR11516">
    <property type="entry name" value="PYRUVATE DEHYDROGENASE E1 COMPONENT, ALPHA SUBUNIT BACTERIAL AND ORGANELLAR"/>
    <property type="match status" value="1"/>
</dbReference>
<keyword evidence="8" id="KW-1185">Reference proteome</keyword>
<sequence>MADIAEEIDRDKLLDIYTRTMKVNRTDEKFRELLMQGKVAVMYYCVRGQELVSAAAMAALEDDDYVVCTYRGQGEQTAKGIPIEKWWGECLGKATGTCKGKGGTMHITDPDTGIMVTTGVVGSGLPIANGLAMASQNNGDGRVTLVSFGDGAANIGGFHEAMNMAQLYKLPVVFLCQNNRYGEHTAYADHTDTKQMSDRAAGYGMKGVTVDGNDVNAVYPAVKEAVDRARAGEGPTLVEAMCYRMMGHFFGSDFSYMPKEHIAEMQAEDPLPKLRKVMLERQFTEEELDKIVADIDAEIDAAVQNALDAPLPDTDEIYKDVLEETA</sequence>
<organism evidence="7 8">
    <name type="scientific">Altererythrobacter xiamenensis</name>
    <dbReference type="NCBI Taxonomy" id="1316679"/>
    <lineage>
        <taxon>Bacteria</taxon>
        <taxon>Pseudomonadati</taxon>
        <taxon>Pseudomonadota</taxon>
        <taxon>Alphaproteobacteria</taxon>
        <taxon>Sphingomonadales</taxon>
        <taxon>Erythrobacteraceae</taxon>
        <taxon>Altererythrobacter</taxon>
    </lineage>
</organism>
<dbReference type="EMBL" id="FXWG01000002">
    <property type="protein sequence ID" value="SMQ69130.1"/>
    <property type="molecule type" value="Genomic_DNA"/>
</dbReference>
<evidence type="ECO:0000256" key="3">
    <source>
        <dbReference type="ARBA" id="ARBA00023052"/>
    </source>
</evidence>
<evidence type="ECO:0000313" key="8">
    <source>
        <dbReference type="Proteomes" id="UP000194420"/>
    </source>
</evidence>
<evidence type="ECO:0000256" key="5">
    <source>
        <dbReference type="ARBA" id="ARBA00051231"/>
    </source>
</evidence>
<dbReference type="AlphaFoldDB" id="A0A1Y6F705"/>
<dbReference type="RefSeq" id="WP_086437292.1">
    <property type="nucleotide sequence ID" value="NZ_FXWG01000002.1"/>
</dbReference>
<dbReference type="SUPFAM" id="SSF52518">
    <property type="entry name" value="Thiamin diphosphate-binding fold (THDP-binding)"/>
    <property type="match status" value="1"/>
</dbReference>
<gene>
    <name evidence="7" type="ORF">SAMN06297468_1365</name>
</gene>
<dbReference type="InterPro" id="IPR029061">
    <property type="entry name" value="THDP-binding"/>
</dbReference>
<dbReference type="GO" id="GO:0006086">
    <property type="term" value="P:pyruvate decarboxylation to acetyl-CoA"/>
    <property type="evidence" value="ECO:0007669"/>
    <property type="project" value="TreeGrafter"/>
</dbReference>